<dbReference type="PANTHER" id="PTHR38442:SF1">
    <property type="entry name" value="INNER MEMBRANE PROTEIN"/>
    <property type="match status" value="1"/>
</dbReference>
<evidence type="ECO:0000256" key="1">
    <source>
        <dbReference type="SAM" id="Phobius"/>
    </source>
</evidence>
<keyword evidence="3" id="KW-1185">Reference proteome</keyword>
<accession>A5G074</accession>
<reference evidence="2 3" key="1">
    <citation type="submission" date="2007-05" db="EMBL/GenBank/DDBJ databases">
        <title>Complete sequence of chromosome of Acidiphilium cryptum JF-5.</title>
        <authorList>
            <consortium name="US DOE Joint Genome Institute"/>
            <person name="Copeland A."/>
            <person name="Lucas S."/>
            <person name="Lapidus A."/>
            <person name="Barry K."/>
            <person name="Detter J.C."/>
            <person name="Glavina del Rio T."/>
            <person name="Hammon N."/>
            <person name="Israni S."/>
            <person name="Dalin E."/>
            <person name="Tice H."/>
            <person name="Pitluck S."/>
            <person name="Sims D."/>
            <person name="Brettin T."/>
            <person name="Bruce D."/>
            <person name="Han C."/>
            <person name="Schmutz J."/>
            <person name="Larimer F."/>
            <person name="Land M."/>
            <person name="Hauser L."/>
            <person name="Kyrpides N."/>
            <person name="Kim E."/>
            <person name="Magnuson T."/>
            <person name="Richardson P."/>
        </authorList>
    </citation>
    <scope>NUCLEOTIDE SEQUENCE [LARGE SCALE GENOMIC DNA]</scope>
    <source>
        <strain evidence="2 3">JF-5</strain>
    </source>
</reference>
<dbReference type="InterPro" id="IPR007383">
    <property type="entry name" value="DUF445"/>
</dbReference>
<feature type="transmembrane region" description="Helical" evidence="1">
    <location>
        <begin position="400"/>
        <end position="421"/>
    </location>
</feature>
<keyword evidence="1" id="KW-1133">Transmembrane helix</keyword>
<dbReference type="AlphaFoldDB" id="A5G074"/>
<dbReference type="EMBL" id="CP000697">
    <property type="protein sequence ID" value="ABQ31256.1"/>
    <property type="molecule type" value="Genomic_DNA"/>
</dbReference>
<keyword evidence="1" id="KW-0812">Transmembrane</keyword>
<dbReference type="eggNOG" id="COG2733">
    <property type="taxonomic scope" value="Bacteria"/>
</dbReference>
<keyword evidence="1" id="KW-0472">Membrane</keyword>
<dbReference type="HOGENOM" id="CLU_036718_2_0_5"/>
<dbReference type="Pfam" id="PF04286">
    <property type="entry name" value="DUF445"/>
    <property type="match status" value="1"/>
</dbReference>
<feature type="transmembrane region" description="Helical" evidence="1">
    <location>
        <begin position="22"/>
        <end position="41"/>
    </location>
</feature>
<evidence type="ECO:0000313" key="3">
    <source>
        <dbReference type="Proteomes" id="UP000000245"/>
    </source>
</evidence>
<name>A5G074_ACICJ</name>
<dbReference type="PANTHER" id="PTHR38442">
    <property type="entry name" value="INNER MEMBRANE PROTEIN-RELATED"/>
    <property type="match status" value="1"/>
</dbReference>
<dbReference type="KEGG" id="acr:Acry_2056"/>
<gene>
    <name evidence="2" type="ordered locus">Acry_2056</name>
</gene>
<evidence type="ECO:0008006" key="4">
    <source>
        <dbReference type="Google" id="ProtNLM"/>
    </source>
</evidence>
<dbReference type="GO" id="GO:0005886">
    <property type="term" value="C:plasma membrane"/>
    <property type="evidence" value="ECO:0007669"/>
    <property type="project" value="TreeGrafter"/>
</dbReference>
<proteinExistence type="predicted"/>
<organism evidence="2 3">
    <name type="scientific">Acidiphilium cryptum (strain JF-5)</name>
    <dbReference type="NCBI Taxonomy" id="349163"/>
    <lineage>
        <taxon>Bacteria</taxon>
        <taxon>Pseudomonadati</taxon>
        <taxon>Pseudomonadota</taxon>
        <taxon>Alphaproteobacteria</taxon>
        <taxon>Acetobacterales</taxon>
        <taxon>Acidocellaceae</taxon>
        <taxon>Acidiphilium</taxon>
    </lineage>
</organism>
<sequence length="425" mass="45208">MDAMTENDPEAALRRSLFRHRAFATGLLALMAALMAAGYAMPPDPAALFLRDAAKAGLIGGIADWFAVTALFRHPLGLPIPHTAILPAQKERLGAALGRFVANHVFTGADVTRFLAGLDIPALLGRFLADPAMSTPLAEAIAGALPRLLDSVEDGRARRVLGRLLPRMAGGPTAGRLVARALASLVESGRHQEVFSFILGQLRLLLQSREAELKQAVRERVREQGGALVGWAVGANIAARVVTALNTELERVDPDGSELRAAFDEWVRREIVRLTEDPERAAELGAALRGVVGHESVRAWGAELWSRLRAAIAADAARPGGHAQQLIAGALANFGALLAGDPTMRARISAGAGMVVTRLLPGAQAEIAGFIGRVIGNWDAATITERLELRVGKDLQYIRVNGTLVGFLIGGLIFLVLHFGFHQPG</sequence>
<dbReference type="STRING" id="349163.Acry_2056"/>
<dbReference type="Proteomes" id="UP000000245">
    <property type="component" value="Chromosome"/>
</dbReference>
<evidence type="ECO:0000313" key="2">
    <source>
        <dbReference type="EMBL" id="ABQ31256.1"/>
    </source>
</evidence>
<dbReference type="RefSeq" id="WP_012039781.1">
    <property type="nucleotide sequence ID" value="NC_009484.1"/>
</dbReference>
<protein>
    <recommendedName>
        <fullName evidence="4">DUF445 domain-containing protein</fullName>
    </recommendedName>
</protein>